<organism evidence="9 10">
    <name type="scientific">Paenibacillus mucilaginosus (strain KNP414)</name>
    <dbReference type="NCBI Taxonomy" id="1036673"/>
    <lineage>
        <taxon>Bacteria</taxon>
        <taxon>Bacillati</taxon>
        <taxon>Bacillota</taxon>
        <taxon>Bacilli</taxon>
        <taxon>Bacillales</taxon>
        <taxon>Paenibacillaceae</taxon>
        <taxon>Paenibacillus</taxon>
    </lineage>
</organism>
<evidence type="ECO:0000256" key="5">
    <source>
        <dbReference type="ARBA" id="ARBA00022692"/>
    </source>
</evidence>
<feature type="transmembrane region" description="Helical" evidence="8">
    <location>
        <begin position="7"/>
        <end position="26"/>
    </location>
</feature>
<feature type="transmembrane region" description="Helical" evidence="8">
    <location>
        <begin position="139"/>
        <end position="160"/>
    </location>
</feature>
<dbReference type="Proteomes" id="UP000006620">
    <property type="component" value="Chromosome"/>
</dbReference>
<comment type="similarity">
    <text evidence="2">Belongs to the amino acid-polyamine-organocation (APC) superfamily. Spore germination protein (SGP) (TC 2.A.3.9) family.</text>
</comment>
<proteinExistence type="inferred from homology"/>
<reference evidence="10" key="1">
    <citation type="submission" date="2011-06" db="EMBL/GenBank/DDBJ databases">
        <title>Complete genome sequence of Paenibacillus mucilaginosus KNP414.</title>
        <authorList>
            <person name="Wang J."/>
            <person name="Hu S."/>
            <person name="Hu X."/>
            <person name="Zhang B."/>
            <person name="Dong D."/>
            <person name="Zhang S."/>
            <person name="Zhao K."/>
            <person name="Wu D."/>
        </authorList>
    </citation>
    <scope>NUCLEOTIDE SEQUENCE [LARGE SCALE GENOMIC DNA]</scope>
    <source>
        <strain evidence="10">KNP414</strain>
    </source>
</reference>
<keyword evidence="5 8" id="KW-0812">Transmembrane</keyword>
<keyword evidence="7 8" id="KW-0472">Membrane</keyword>
<feature type="transmembrane region" description="Helical" evidence="8">
    <location>
        <begin position="38"/>
        <end position="60"/>
    </location>
</feature>
<protein>
    <submittedName>
        <fullName evidence="9">Spore germination protein XB</fullName>
    </submittedName>
</protein>
<evidence type="ECO:0000256" key="2">
    <source>
        <dbReference type="ARBA" id="ARBA00007998"/>
    </source>
</evidence>
<dbReference type="GO" id="GO:0009847">
    <property type="term" value="P:spore germination"/>
    <property type="evidence" value="ECO:0007669"/>
    <property type="project" value="InterPro"/>
</dbReference>
<dbReference type="PANTHER" id="PTHR34975">
    <property type="entry name" value="SPORE GERMINATION PROTEIN A2"/>
    <property type="match status" value="1"/>
</dbReference>
<feature type="transmembrane region" description="Helical" evidence="8">
    <location>
        <begin position="115"/>
        <end position="132"/>
    </location>
</feature>
<evidence type="ECO:0000256" key="7">
    <source>
        <dbReference type="ARBA" id="ARBA00023136"/>
    </source>
</evidence>
<sequence length="367" mass="40953">MYTGISMLQVAMILMASVGLMNHVLVIPAVLDTAGRDAWLSALACLPVLLLWTVCLIVIVKRSGGRPLLEWVRERTGRAVSGLLRLVLILYLLLAVFITVKDTVVWAATSYLPETPVLSLAVLLLLLCFVAARSGILCIAVMTGILLPVIVALGWFVAFGNIPNKDYSLLFPLMEEGGAPFVRGMILSLGAQAEFVLFVFLQHHIRTSVRWWHLALLVVILVGLTVGPVTGSIAEFGPVESAKQRYPAFEQWKLVNFRDNVERLDFLSIYQWFAGAFIRVSTYYVLLIELLPVKRQRTEDLLLLGLTGMLLALCAVHWPDVLFYEWLKTWYLPGSLIGWGLLTLLLLGIVLFTKRKGGRTRDHARLD</sequence>
<accession>F8FNU2</accession>
<dbReference type="NCBIfam" id="TIGR00912">
    <property type="entry name" value="2A0309"/>
    <property type="match status" value="1"/>
</dbReference>
<feature type="transmembrane region" description="Helical" evidence="8">
    <location>
        <begin position="180"/>
        <end position="201"/>
    </location>
</feature>
<dbReference type="EMBL" id="CP002869">
    <property type="protein sequence ID" value="AEI45011.1"/>
    <property type="molecule type" value="Genomic_DNA"/>
</dbReference>
<gene>
    <name evidence="9" type="ordered locus">KNP414_06490</name>
</gene>
<keyword evidence="3" id="KW-0813">Transport</keyword>
<evidence type="ECO:0000313" key="9">
    <source>
        <dbReference type="EMBL" id="AEI45011.1"/>
    </source>
</evidence>
<dbReference type="RefSeq" id="WP_013920155.1">
    <property type="nucleotide sequence ID" value="NC_015690.1"/>
</dbReference>
<dbReference type="InterPro" id="IPR004761">
    <property type="entry name" value="Spore_GerAB"/>
</dbReference>
<dbReference type="Pfam" id="PF03845">
    <property type="entry name" value="Spore_permease"/>
    <property type="match status" value="1"/>
</dbReference>
<keyword evidence="6 8" id="KW-1133">Transmembrane helix</keyword>
<feature type="transmembrane region" description="Helical" evidence="8">
    <location>
        <begin position="330"/>
        <end position="352"/>
    </location>
</feature>
<dbReference type="HOGENOM" id="CLU_047547_1_2_9"/>
<feature type="transmembrane region" description="Helical" evidence="8">
    <location>
        <begin position="213"/>
        <end position="234"/>
    </location>
</feature>
<feature type="transmembrane region" description="Helical" evidence="8">
    <location>
        <begin position="300"/>
        <end position="318"/>
    </location>
</feature>
<name>F8FNU2_PAEMK</name>
<dbReference type="GO" id="GO:0016020">
    <property type="term" value="C:membrane"/>
    <property type="evidence" value="ECO:0007669"/>
    <property type="project" value="UniProtKB-SubCell"/>
</dbReference>
<dbReference type="PANTHER" id="PTHR34975:SF2">
    <property type="entry name" value="SPORE GERMINATION PROTEIN A2"/>
    <property type="match status" value="1"/>
</dbReference>
<keyword evidence="4" id="KW-0309">Germination</keyword>
<evidence type="ECO:0000313" key="10">
    <source>
        <dbReference type="Proteomes" id="UP000006620"/>
    </source>
</evidence>
<evidence type="ECO:0000256" key="3">
    <source>
        <dbReference type="ARBA" id="ARBA00022448"/>
    </source>
</evidence>
<reference evidence="9 10" key="2">
    <citation type="journal article" date="2013" name="Genome Announc.">
        <title>Genome Sequence of Growth-Improving Paenibacillus mucilaginosus Strain KNP414.</title>
        <authorList>
            <person name="Lu J.J."/>
            <person name="Wang J.F."/>
            <person name="Hu X.F."/>
        </authorList>
    </citation>
    <scope>NUCLEOTIDE SEQUENCE [LARGE SCALE GENOMIC DNA]</scope>
    <source>
        <strain evidence="9 10">KNP414</strain>
    </source>
</reference>
<evidence type="ECO:0000256" key="4">
    <source>
        <dbReference type="ARBA" id="ARBA00022544"/>
    </source>
</evidence>
<dbReference type="AlphaFoldDB" id="F8FNU2"/>
<comment type="subcellular location">
    <subcellularLocation>
        <location evidence="1">Membrane</location>
        <topology evidence="1">Multi-pass membrane protein</topology>
    </subcellularLocation>
</comment>
<evidence type="ECO:0000256" key="6">
    <source>
        <dbReference type="ARBA" id="ARBA00022989"/>
    </source>
</evidence>
<feature type="transmembrane region" description="Helical" evidence="8">
    <location>
        <begin position="80"/>
        <end position="100"/>
    </location>
</feature>
<dbReference type="KEGG" id="pms:KNP414_06490"/>
<evidence type="ECO:0000256" key="8">
    <source>
        <dbReference type="SAM" id="Phobius"/>
    </source>
</evidence>
<evidence type="ECO:0000256" key="1">
    <source>
        <dbReference type="ARBA" id="ARBA00004141"/>
    </source>
</evidence>
<feature type="transmembrane region" description="Helical" evidence="8">
    <location>
        <begin position="269"/>
        <end position="288"/>
    </location>
</feature>
<dbReference type="PATRIC" id="fig|1036673.3.peg.6046"/>